<dbReference type="EMBL" id="UINC01072776">
    <property type="protein sequence ID" value="SVC08663.1"/>
    <property type="molecule type" value="Genomic_DNA"/>
</dbReference>
<feature type="non-terminal residue" evidence="1">
    <location>
        <position position="349"/>
    </location>
</feature>
<feature type="non-terminal residue" evidence="1">
    <location>
        <position position="1"/>
    </location>
</feature>
<evidence type="ECO:0000313" key="1">
    <source>
        <dbReference type="EMBL" id="SVC08663.1"/>
    </source>
</evidence>
<gene>
    <name evidence="1" type="ORF">METZ01_LOCUS261517</name>
</gene>
<proteinExistence type="predicted"/>
<organism evidence="1">
    <name type="scientific">marine metagenome</name>
    <dbReference type="NCBI Taxonomy" id="408172"/>
    <lineage>
        <taxon>unclassified sequences</taxon>
        <taxon>metagenomes</taxon>
        <taxon>ecological metagenomes</taxon>
    </lineage>
</organism>
<protein>
    <submittedName>
        <fullName evidence="1">Uncharacterized protein</fullName>
    </submittedName>
</protein>
<accession>A0A382JC25</accession>
<name>A0A382JC25_9ZZZZ</name>
<reference evidence="1" key="1">
    <citation type="submission" date="2018-05" db="EMBL/GenBank/DDBJ databases">
        <authorList>
            <person name="Lanie J.A."/>
            <person name="Ng W.-L."/>
            <person name="Kazmierczak K.M."/>
            <person name="Andrzejewski T.M."/>
            <person name="Davidsen T.M."/>
            <person name="Wayne K.J."/>
            <person name="Tettelin H."/>
            <person name="Glass J.I."/>
            <person name="Rusch D."/>
            <person name="Podicherti R."/>
            <person name="Tsui H.-C.T."/>
            <person name="Winkler M.E."/>
        </authorList>
    </citation>
    <scope>NUCLEOTIDE SEQUENCE</scope>
</reference>
<sequence length="349" mass="39168">PGKFVYGQQITDTKVTALNDYGRSVDYVSGKLLVGSPGYDTTTLSDSGRIVRFYDTEYRSSWSVKRKQTKTVNTALLDSGFLYDISDNDVLTYLDYIDPLQGKILGVARENIDIITPEDPAGYSEGSINTYGDVWGQEHVGRIWWDVTNTRFLNYNQDTEDYKAKRLGQLFAGSTADIYQWVSSDVPPENYQETGTPYSITSYTQLSDVIENGSIKTKFYFWVKDLEVADIFHGKTLSPVVIAQYIENPKSSGIPYIGAIASDAFAIYNSQSFISSNDSVVHIEFDRENTENNIHAEYELIKDSDPGEFLSDRVYRKLQDSFCGVDTAGNVVPDIALSDQDKVGVQFRP</sequence>
<dbReference type="AlphaFoldDB" id="A0A382JC25"/>